<sequence length="90" mass="9563">MLFDELVAVVGPDRAYCWYACMACGVAAGLPTPGCGYLPEHAIRTKADALPTATFAAGHLFERLNEGGAFRRPKMCRGFYGAIITGSSFG</sequence>
<keyword evidence="2" id="KW-1185">Reference proteome</keyword>
<evidence type="ECO:0000313" key="1">
    <source>
        <dbReference type="EMBL" id="TRX94783.1"/>
    </source>
</evidence>
<protein>
    <submittedName>
        <fullName evidence="1">Uncharacterized protein</fullName>
    </submittedName>
</protein>
<comment type="caution">
    <text evidence="1">The sequence shown here is derived from an EMBL/GenBank/DDBJ whole genome shotgun (WGS) entry which is preliminary data.</text>
</comment>
<reference evidence="2" key="1">
    <citation type="submission" date="2019-06" db="EMBL/GenBank/DDBJ databases">
        <title>Draft genome sequence of the griseofulvin-producing fungus Xylaria cubensis strain G536.</title>
        <authorList>
            <person name="Mead M.E."/>
            <person name="Raja H.A."/>
            <person name="Steenwyk J.L."/>
            <person name="Knowles S.L."/>
            <person name="Oberlies N.H."/>
            <person name="Rokas A."/>
        </authorList>
    </citation>
    <scope>NUCLEOTIDE SEQUENCE [LARGE SCALE GENOMIC DNA]</scope>
    <source>
        <strain evidence="2">G536</strain>
    </source>
</reference>
<dbReference type="Proteomes" id="UP000319160">
    <property type="component" value="Unassembled WGS sequence"/>
</dbReference>
<dbReference type="AlphaFoldDB" id="A0A553I3L2"/>
<dbReference type="OrthoDB" id="10641762at2759"/>
<evidence type="ECO:0000313" key="2">
    <source>
        <dbReference type="Proteomes" id="UP000319160"/>
    </source>
</evidence>
<name>A0A553I3L2_9PEZI</name>
<accession>A0A553I3L2</accession>
<gene>
    <name evidence="1" type="ORF">FHL15_004244</name>
</gene>
<organism evidence="1 2">
    <name type="scientific">Xylaria flabelliformis</name>
    <dbReference type="NCBI Taxonomy" id="2512241"/>
    <lineage>
        <taxon>Eukaryota</taxon>
        <taxon>Fungi</taxon>
        <taxon>Dikarya</taxon>
        <taxon>Ascomycota</taxon>
        <taxon>Pezizomycotina</taxon>
        <taxon>Sordariomycetes</taxon>
        <taxon>Xylariomycetidae</taxon>
        <taxon>Xylariales</taxon>
        <taxon>Xylariaceae</taxon>
        <taxon>Xylaria</taxon>
    </lineage>
</organism>
<proteinExistence type="predicted"/>
<dbReference type="EMBL" id="VFLP01000019">
    <property type="protein sequence ID" value="TRX94783.1"/>
    <property type="molecule type" value="Genomic_DNA"/>
</dbReference>